<dbReference type="Proteomes" id="UP001378592">
    <property type="component" value="Unassembled WGS sequence"/>
</dbReference>
<dbReference type="EMBL" id="JAZDUA010000586">
    <property type="protein sequence ID" value="KAK7790785.1"/>
    <property type="molecule type" value="Genomic_DNA"/>
</dbReference>
<dbReference type="SUPFAM" id="SSF82153">
    <property type="entry name" value="FAS1 domain"/>
    <property type="match status" value="3"/>
</dbReference>
<evidence type="ECO:0000259" key="2">
    <source>
        <dbReference type="PROSITE" id="PS50213"/>
    </source>
</evidence>
<dbReference type="AlphaFoldDB" id="A0AAN9V6P5"/>
<organism evidence="3 4">
    <name type="scientific">Gryllus longicercus</name>
    <dbReference type="NCBI Taxonomy" id="2509291"/>
    <lineage>
        <taxon>Eukaryota</taxon>
        <taxon>Metazoa</taxon>
        <taxon>Ecdysozoa</taxon>
        <taxon>Arthropoda</taxon>
        <taxon>Hexapoda</taxon>
        <taxon>Insecta</taxon>
        <taxon>Pterygota</taxon>
        <taxon>Neoptera</taxon>
        <taxon>Polyneoptera</taxon>
        <taxon>Orthoptera</taxon>
        <taxon>Ensifera</taxon>
        <taxon>Gryllidea</taxon>
        <taxon>Grylloidea</taxon>
        <taxon>Gryllidae</taxon>
        <taxon>Gryllinae</taxon>
        <taxon>Gryllus</taxon>
    </lineage>
</organism>
<dbReference type="InterPro" id="IPR000782">
    <property type="entry name" value="FAS1_domain"/>
</dbReference>
<feature type="region of interest" description="Disordered" evidence="1">
    <location>
        <begin position="487"/>
        <end position="573"/>
    </location>
</feature>
<dbReference type="Pfam" id="PF02469">
    <property type="entry name" value="Fasciclin"/>
    <property type="match status" value="3"/>
</dbReference>
<evidence type="ECO:0000256" key="1">
    <source>
        <dbReference type="SAM" id="MobiDB-lite"/>
    </source>
</evidence>
<accession>A0AAN9V6P5</accession>
<evidence type="ECO:0000313" key="3">
    <source>
        <dbReference type="EMBL" id="KAK7790785.1"/>
    </source>
</evidence>
<keyword evidence="4" id="KW-1185">Reference proteome</keyword>
<dbReference type="Gene3D" id="2.30.180.10">
    <property type="entry name" value="FAS1 domain"/>
    <property type="match status" value="3"/>
</dbReference>
<proteinExistence type="predicted"/>
<comment type="caution">
    <text evidence="3">The sequence shown here is derived from an EMBL/GenBank/DDBJ whole genome shotgun (WGS) entry which is preliminary data.</text>
</comment>
<feature type="compositionally biased region" description="Low complexity" evidence="1">
    <location>
        <begin position="550"/>
        <end position="560"/>
    </location>
</feature>
<feature type="compositionally biased region" description="Polar residues" evidence="1">
    <location>
        <begin position="562"/>
        <end position="573"/>
    </location>
</feature>
<dbReference type="SMART" id="SM00554">
    <property type="entry name" value="FAS1"/>
    <property type="match status" value="3"/>
</dbReference>
<feature type="domain" description="FAS1" evidence="2">
    <location>
        <begin position="1"/>
        <end position="113"/>
    </location>
</feature>
<dbReference type="FunFam" id="2.30.180.10:FF:000037">
    <property type="entry name" value="Uncharacterized protein, isoform A"/>
    <property type="match status" value="1"/>
</dbReference>
<dbReference type="InterPro" id="IPR036378">
    <property type="entry name" value="FAS1_dom_sf"/>
</dbReference>
<feature type="domain" description="FAS1" evidence="2">
    <location>
        <begin position="179"/>
        <end position="312"/>
    </location>
</feature>
<feature type="compositionally biased region" description="Low complexity" evidence="1">
    <location>
        <begin position="489"/>
        <end position="501"/>
    </location>
</feature>
<evidence type="ECO:0000313" key="4">
    <source>
        <dbReference type="Proteomes" id="UP001378592"/>
    </source>
</evidence>
<dbReference type="PANTHER" id="PTHR10900:SF124">
    <property type="entry name" value="FI05614P"/>
    <property type="match status" value="1"/>
</dbReference>
<name>A0AAN9V6P5_9ORTH</name>
<dbReference type="PANTHER" id="PTHR10900">
    <property type="entry name" value="PERIOSTIN-RELATED"/>
    <property type="match status" value="1"/>
</dbReference>
<sequence>MAAASRNPRVAAIVAALHEPFTIFTPRNSNATAAELEALLRHPPQVKRVLRDHIVLGLKLNLDISSDFSFTTLGGRTVRARRHNGTLFANEARVLQTRVEVPNGVLVVLDGYLFPEDLREPSAPALDSASAAPGAAAAPAAAPSDTAAAAAIATTAAPQSLVKINKPSSAGHDNSTFLENVNEILSFLKSGVRVFRDFLSRSNVSHLLQNGEEYTVLVPTDHAFQRWHPIDWGFYPFSVPEFTEMIMTNHFIHGNLKQENIRDGQKALTVGGKEITFSRKQTPPTLMVEGAHIVNGDTPVVGGNIMFIGEVLFVNEGVVQRLHQENRDKETPPLLAFPWFGSQFLSHAFLALEENPQFTQITRFVNLADLAPHITGAEYTFFVPTDQAFRRLGLDSMPNNYLSSGEGFQVLLNHFVKGRLYKRDFTDGKILHTLGNKTIHIRRHGDNITVNDANIIESEVFVYNLGTMYYIDHVLFITRDDLPSPNDFSSTESSVISTTELSEVERVPSELTEENGTLPDILLDDDTVDGQDVTTTESNDLDNNAEESSDSTTSNSTIYSAVISNETMTEPRR</sequence>
<feature type="domain" description="FAS1" evidence="2">
    <location>
        <begin position="345"/>
        <end position="475"/>
    </location>
</feature>
<gene>
    <name evidence="3" type="ORF">R5R35_009497</name>
</gene>
<feature type="compositionally biased region" description="Acidic residues" evidence="1">
    <location>
        <begin position="539"/>
        <end position="549"/>
    </location>
</feature>
<protein>
    <recommendedName>
        <fullName evidence="2">FAS1 domain-containing protein</fullName>
    </recommendedName>
</protein>
<reference evidence="3 4" key="1">
    <citation type="submission" date="2024-03" db="EMBL/GenBank/DDBJ databases">
        <title>The genome assembly and annotation of the cricket Gryllus longicercus Weissman &amp; Gray.</title>
        <authorList>
            <person name="Szrajer S."/>
            <person name="Gray D."/>
            <person name="Ylla G."/>
        </authorList>
    </citation>
    <scope>NUCLEOTIDE SEQUENCE [LARGE SCALE GENOMIC DNA]</scope>
    <source>
        <strain evidence="3">DAG 2021-001</strain>
        <tissue evidence="3">Whole body minus gut</tissue>
    </source>
</reference>
<dbReference type="InterPro" id="IPR050904">
    <property type="entry name" value="Adhesion/Biosynth-related"/>
</dbReference>
<dbReference type="PROSITE" id="PS50213">
    <property type="entry name" value="FAS1"/>
    <property type="match status" value="3"/>
</dbReference>